<comment type="caution">
    <text evidence="3">The sequence shown here is derived from an EMBL/GenBank/DDBJ whole genome shotgun (WGS) entry which is preliminary data.</text>
</comment>
<protein>
    <submittedName>
        <fullName evidence="3">Astacin (Peptidase family M12A)</fullName>
    </submittedName>
</protein>
<dbReference type="SUPFAM" id="SSF55486">
    <property type="entry name" value="Metalloproteases ('zincins'), catalytic domain"/>
    <property type="match status" value="1"/>
</dbReference>
<proteinExistence type="predicted"/>
<evidence type="ECO:0000313" key="3">
    <source>
        <dbReference type="EMBL" id="RAJ30282.1"/>
    </source>
</evidence>
<feature type="signal peptide" evidence="1">
    <location>
        <begin position="1"/>
        <end position="23"/>
    </location>
</feature>
<dbReference type="SMART" id="SM00235">
    <property type="entry name" value="ZnMc"/>
    <property type="match status" value="1"/>
</dbReference>
<dbReference type="Gene3D" id="3.40.390.10">
    <property type="entry name" value="Collagenase (Catalytic Domain)"/>
    <property type="match status" value="1"/>
</dbReference>
<dbReference type="InterPro" id="IPR024079">
    <property type="entry name" value="MetalloPept_cat_dom_sf"/>
</dbReference>
<dbReference type="Pfam" id="PF01400">
    <property type="entry name" value="Astacin"/>
    <property type="match status" value="1"/>
</dbReference>
<keyword evidence="1" id="KW-0732">Signal</keyword>
<dbReference type="OrthoDB" id="3669864at2"/>
<dbReference type="AlphaFoldDB" id="A0A327SP67"/>
<dbReference type="PANTHER" id="PTHR10127:SF850">
    <property type="entry name" value="METALLOENDOPEPTIDASE"/>
    <property type="match status" value="1"/>
</dbReference>
<dbReference type="InterPro" id="IPR006026">
    <property type="entry name" value="Peptidase_Metallo"/>
</dbReference>
<organism evidence="3 4">
    <name type="scientific">Pedobacter cryoconitis</name>
    <dbReference type="NCBI Taxonomy" id="188932"/>
    <lineage>
        <taxon>Bacteria</taxon>
        <taxon>Pseudomonadati</taxon>
        <taxon>Bacteroidota</taxon>
        <taxon>Sphingobacteriia</taxon>
        <taxon>Sphingobacteriales</taxon>
        <taxon>Sphingobacteriaceae</taxon>
        <taxon>Pedobacter</taxon>
    </lineage>
</organism>
<dbReference type="GO" id="GO:0008270">
    <property type="term" value="F:zinc ion binding"/>
    <property type="evidence" value="ECO:0007669"/>
    <property type="project" value="InterPro"/>
</dbReference>
<dbReference type="RefSeq" id="WP_111634093.1">
    <property type="nucleotide sequence ID" value="NZ_QLLR01000011.1"/>
</dbReference>
<dbReference type="STRING" id="188932.AY601_1377"/>
<evidence type="ECO:0000313" key="4">
    <source>
        <dbReference type="Proteomes" id="UP000249754"/>
    </source>
</evidence>
<reference evidence="3 4" key="1">
    <citation type="submission" date="2018-06" db="EMBL/GenBank/DDBJ databases">
        <title>Genomic Encyclopedia of Archaeal and Bacterial Type Strains, Phase II (KMG-II): from individual species to whole genera.</title>
        <authorList>
            <person name="Goeker M."/>
        </authorList>
    </citation>
    <scope>NUCLEOTIDE SEQUENCE [LARGE SCALE GENOMIC DNA]</scope>
    <source>
        <strain evidence="3 4">DSM 14825</strain>
    </source>
</reference>
<evidence type="ECO:0000259" key="2">
    <source>
        <dbReference type="SMART" id="SM00235"/>
    </source>
</evidence>
<dbReference type="GO" id="GO:0004222">
    <property type="term" value="F:metalloendopeptidase activity"/>
    <property type="evidence" value="ECO:0007669"/>
    <property type="project" value="InterPro"/>
</dbReference>
<dbReference type="GO" id="GO:0006508">
    <property type="term" value="P:proteolysis"/>
    <property type="evidence" value="ECO:0007669"/>
    <property type="project" value="InterPro"/>
</dbReference>
<sequence>MKNKFLLISTAVLFCLTSCKKNAENSAPVENDQKVQETGLHTDFSCQMKVPVRTGPQTEANGPANQLWTNGSTIKVKFIGGSTYVRSKVKQYAKSWETSANVTFSFVADNAAADIKVAFANDGSWSYVGKVSKNYSPSMNYGWFNDNTSDTEFRRTVTHEFGHALGLNHEQSHPDANIPWNTQAVYAYYMGPPNNWSKADVDFNVLAVESRTGLNYTAYDSSSIMHYPVEARFTTNNTTIAANNTTISAKDVLYMKTYYPGRG</sequence>
<accession>A0A327SP67</accession>
<feature type="chain" id="PRO_5016437291" evidence="1">
    <location>
        <begin position="24"/>
        <end position="263"/>
    </location>
</feature>
<dbReference type="InterPro" id="IPR001506">
    <property type="entry name" value="Peptidase_M12A"/>
</dbReference>
<dbReference type="EMBL" id="QLLR01000011">
    <property type="protein sequence ID" value="RAJ30282.1"/>
    <property type="molecule type" value="Genomic_DNA"/>
</dbReference>
<evidence type="ECO:0000256" key="1">
    <source>
        <dbReference type="SAM" id="SignalP"/>
    </source>
</evidence>
<dbReference type="Proteomes" id="UP000249754">
    <property type="component" value="Unassembled WGS sequence"/>
</dbReference>
<gene>
    <name evidence="3" type="ORF">LY11_02624</name>
</gene>
<feature type="domain" description="Peptidase metallopeptidase" evidence="2">
    <location>
        <begin position="64"/>
        <end position="207"/>
    </location>
</feature>
<dbReference type="PANTHER" id="PTHR10127">
    <property type="entry name" value="DISCOIDIN, CUB, EGF, LAMININ , AND ZINC METALLOPROTEASE DOMAIN CONTAINING"/>
    <property type="match status" value="1"/>
</dbReference>
<name>A0A327SP67_9SPHI</name>